<dbReference type="Pfam" id="PF04658">
    <property type="entry name" value="TAFII55_N"/>
    <property type="match status" value="1"/>
</dbReference>
<dbReference type="GO" id="GO:0016251">
    <property type="term" value="F:RNA polymerase II general transcription initiation factor activity"/>
    <property type="evidence" value="ECO:0007669"/>
    <property type="project" value="TreeGrafter"/>
</dbReference>
<accession>A0A1R2D3E5</accession>
<dbReference type="InterPro" id="IPR037817">
    <property type="entry name" value="TAF7"/>
</dbReference>
<dbReference type="PANTHER" id="PTHR12228">
    <property type="entry name" value="TRANSCRIPTION INITIATION FACTOR TFIID 55 KD SUBUNIT-RELATED"/>
    <property type="match status" value="1"/>
</dbReference>
<comment type="subcellular location">
    <subcellularLocation>
        <location evidence="1">Nucleus</location>
    </subcellularLocation>
</comment>
<dbReference type="Proteomes" id="UP000187209">
    <property type="component" value="Unassembled WGS sequence"/>
</dbReference>
<proteinExistence type="inferred from homology"/>
<reference evidence="7 8" key="1">
    <citation type="submission" date="2016-11" db="EMBL/GenBank/DDBJ databases">
        <title>The macronuclear genome of Stentor coeruleus: a giant cell with tiny introns.</title>
        <authorList>
            <person name="Slabodnick M."/>
            <person name="Ruby J.G."/>
            <person name="Reiff S.B."/>
            <person name="Swart E.C."/>
            <person name="Gosai S."/>
            <person name="Prabakaran S."/>
            <person name="Witkowska E."/>
            <person name="Larue G.E."/>
            <person name="Fisher S."/>
            <person name="Freeman R.M."/>
            <person name="Gunawardena J."/>
            <person name="Chu W."/>
            <person name="Stover N.A."/>
            <person name="Gregory B.D."/>
            <person name="Nowacki M."/>
            <person name="Derisi J."/>
            <person name="Roy S.W."/>
            <person name="Marshall W.F."/>
            <person name="Sood P."/>
        </authorList>
    </citation>
    <scope>NUCLEOTIDE SEQUENCE [LARGE SCALE GENOMIC DNA]</scope>
    <source>
        <strain evidence="7">WM001</strain>
    </source>
</reference>
<dbReference type="EMBL" id="MPUH01000007">
    <property type="protein sequence ID" value="OMJ95778.1"/>
    <property type="molecule type" value="Genomic_DNA"/>
</dbReference>
<keyword evidence="5" id="KW-0539">Nucleus</keyword>
<evidence type="ECO:0000256" key="2">
    <source>
        <dbReference type="ARBA" id="ARBA00009368"/>
    </source>
</evidence>
<dbReference type="OrthoDB" id="438630at2759"/>
<comment type="similarity">
    <text evidence="2">Belongs to the TAF7 family.</text>
</comment>
<evidence type="ECO:0000256" key="3">
    <source>
        <dbReference type="ARBA" id="ARBA00023015"/>
    </source>
</evidence>
<protein>
    <recommendedName>
        <fullName evidence="6">TAFII55 protein conserved region domain-containing protein</fullName>
    </recommendedName>
</protein>
<comment type="caution">
    <text evidence="7">The sequence shown here is derived from an EMBL/GenBank/DDBJ whole genome shotgun (WGS) entry which is preliminary data.</text>
</comment>
<keyword evidence="8" id="KW-1185">Reference proteome</keyword>
<evidence type="ECO:0000256" key="1">
    <source>
        <dbReference type="ARBA" id="ARBA00004123"/>
    </source>
</evidence>
<dbReference type="AlphaFoldDB" id="A0A1R2D3E5"/>
<evidence type="ECO:0000256" key="4">
    <source>
        <dbReference type="ARBA" id="ARBA00023163"/>
    </source>
</evidence>
<evidence type="ECO:0000256" key="5">
    <source>
        <dbReference type="ARBA" id="ARBA00023242"/>
    </source>
</evidence>
<gene>
    <name evidence="7" type="ORF">SteCoe_664</name>
</gene>
<dbReference type="InterPro" id="IPR006751">
    <property type="entry name" value="TAFII55_prot_cons_reg"/>
</dbReference>
<keyword evidence="4" id="KW-0804">Transcription</keyword>
<dbReference type="PANTHER" id="PTHR12228:SF0">
    <property type="entry name" value="TATA-BOX BINDING PROTEIN ASSOCIATED FACTOR 7"/>
    <property type="match status" value="1"/>
</dbReference>
<evidence type="ECO:0000259" key="6">
    <source>
        <dbReference type="SMART" id="SM01370"/>
    </source>
</evidence>
<dbReference type="GO" id="GO:0005669">
    <property type="term" value="C:transcription factor TFIID complex"/>
    <property type="evidence" value="ECO:0007669"/>
    <property type="project" value="InterPro"/>
</dbReference>
<dbReference type="GO" id="GO:0051123">
    <property type="term" value="P:RNA polymerase II preinitiation complex assembly"/>
    <property type="evidence" value="ECO:0007669"/>
    <property type="project" value="TreeGrafter"/>
</dbReference>
<name>A0A1R2D3E5_9CILI</name>
<evidence type="ECO:0000313" key="8">
    <source>
        <dbReference type="Proteomes" id="UP000187209"/>
    </source>
</evidence>
<keyword evidence="3" id="KW-0805">Transcription regulation</keyword>
<sequence>MPTEEQLILRVPEDWIRNLNTEWKLELTPIDIIAEDPGRIFKVKFGPYETYSILLDLPCIVETHKTLDYINFFKSCDIAQMMYIIPEYEKEEPRAKKSSLSKMLEKGEKYKLKSGITPGTFNITSNFFKREPKEDLIEVKKVESLIKSVIDCGTARLVEEEIIELAEGETIPPDEEYIYDPNLDEGPNN</sequence>
<dbReference type="CDD" id="cd08047">
    <property type="entry name" value="TAF7"/>
    <property type="match status" value="1"/>
</dbReference>
<evidence type="ECO:0000313" key="7">
    <source>
        <dbReference type="EMBL" id="OMJ95778.1"/>
    </source>
</evidence>
<dbReference type="SMART" id="SM01370">
    <property type="entry name" value="TAFII55_N"/>
    <property type="match status" value="1"/>
</dbReference>
<organism evidence="7 8">
    <name type="scientific">Stentor coeruleus</name>
    <dbReference type="NCBI Taxonomy" id="5963"/>
    <lineage>
        <taxon>Eukaryota</taxon>
        <taxon>Sar</taxon>
        <taxon>Alveolata</taxon>
        <taxon>Ciliophora</taxon>
        <taxon>Postciliodesmatophora</taxon>
        <taxon>Heterotrichea</taxon>
        <taxon>Heterotrichida</taxon>
        <taxon>Stentoridae</taxon>
        <taxon>Stentor</taxon>
    </lineage>
</organism>
<feature type="domain" description="TAFII55 protein conserved region" evidence="6">
    <location>
        <begin position="3"/>
        <end position="157"/>
    </location>
</feature>